<gene>
    <name evidence="1" type="ORF">LTR37_000852</name>
</gene>
<comment type="caution">
    <text evidence="1">The sequence shown here is derived from an EMBL/GenBank/DDBJ whole genome shotgun (WGS) entry which is preliminary data.</text>
</comment>
<sequence length="408" mass="44276">MARRLPFRIPFFRIFYSTTYTTIYILCIGLLMITPASMIWNAIQNSAFQYIIVIGATYLFTALVATFIYASRLFTNRTVLAGVGKSFIPVEEGELGKGVRRLVKEGFERSAVVAWESRPRDLAPEVATQAEPRGMLSLESAKLGPGVVVVGKEIPVDPARPPWGHVRHAGWSSPSQMDSETPNLQFANVIAEMPNLIEAKAVSLAPVDPLTTPSNGPPMADPVVAEVLRRSETMGMRDYLTQLSYLGLVNPQHIGRNFLQQYEKARFGGSAIAEQAFQNLMAAFADLLADPATIEQIREQAGESSSSSSSLSSSSSTEDITPERLRSSSPYSPNSSLASPVTAHTALSRSVTPYTHQEAESTESLGSVIRQTPEAREAIEDPPESDSLTSVSSDAGSVIRHRTSQPNG</sequence>
<proteinExistence type="predicted"/>
<dbReference type="Proteomes" id="UP001281147">
    <property type="component" value="Unassembled WGS sequence"/>
</dbReference>
<evidence type="ECO:0000313" key="1">
    <source>
        <dbReference type="EMBL" id="KAK3724804.1"/>
    </source>
</evidence>
<accession>A0ACC3NXH9</accession>
<protein>
    <submittedName>
        <fullName evidence="1">Uncharacterized protein</fullName>
    </submittedName>
</protein>
<evidence type="ECO:0000313" key="2">
    <source>
        <dbReference type="Proteomes" id="UP001281147"/>
    </source>
</evidence>
<organism evidence="1 2">
    <name type="scientific">Vermiconidia calcicola</name>
    <dbReference type="NCBI Taxonomy" id="1690605"/>
    <lineage>
        <taxon>Eukaryota</taxon>
        <taxon>Fungi</taxon>
        <taxon>Dikarya</taxon>
        <taxon>Ascomycota</taxon>
        <taxon>Pezizomycotina</taxon>
        <taxon>Dothideomycetes</taxon>
        <taxon>Dothideomycetidae</taxon>
        <taxon>Mycosphaerellales</taxon>
        <taxon>Extremaceae</taxon>
        <taxon>Vermiconidia</taxon>
    </lineage>
</organism>
<reference evidence="1" key="1">
    <citation type="submission" date="2023-07" db="EMBL/GenBank/DDBJ databases">
        <title>Black Yeasts Isolated from many extreme environments.</title>
        <authorList>
            <person name="Coleine C."/>
            <person name="Stajich J.E."/>
            <person name="Selbmann L."/>
        </authorList>
    </citation>
    <scope>NUCLEOTIDE SEQUENCE</scope>
    <source>
        <strain evidence="1">CCFEE 5714</strain>
    </source>
</reference>
<keyword evidence="2" id="KW-1185">Reference proteome</keyword>
<name>A0ACC3NXH9_9PEZI</name>
<dbReference type="EMBL" id="JAUTXU010000004">
    <property type="protein sequence ID" value="KAK3724804.1"/>
    <property type="molecule type" value="Genomic_DNA"/>
</dbReference>